<gene>
    <name evidence="1" type="ORF">Poly41_70100</name>
</gene>
<protein>
    <submittedName>
        <fullName evidence="1">Uncharacterized protein</fullName>
    </submittedName>
</protein>
<evidence type="ECO:0000313" key="2">
    <source>
        <dbReference type="Proteomes" id="UP000319143"/>
    </source>
</evidence>
<name>A0A5C6CY68_9BACT</name>
<dbReference type="EMBL" id="SJPV01000035">
    <property type="protein sequence ID" value="TWU27936.1"/>
    <property type="molecule type" value="Genomic_DNA"/>
</dbReference>
<organism evidence="1 2">
    <name type="scientific">Novipirellula artificiosorum</name>
    <dbReference type="NCBI Taxonomy" id="2528016"/>
    <lineage>
        <taxon>Bacteria</taxon>
        <taxon>Pseudomonadati</taxon>
        <taxon>Planctomycetota</taxon>
        <taxon>Planctomycetia</taxon>
        <taxon>Pirellulales</taxon>
        <taxon>Pirellulaceae</taxon>
        <taxon>Novipirellula</taxon>
    </lineage>
</organism>
<reference evidence="1 2" key="1">
    <citation type="submission" date="2019-02" db="EMBL/GenBank/DDBJ databases">
        <title>Deep-cultivation of Planctomycetes and their phenomic and genomic characterization uncovers novel biology.</title>
        <authorList>
            <person name="Wiegand S."/>
            <person name="Jogler M."/>
            <person name="Boedeker C."/>
            <person name="Pinto D."/>
            <person name="Vollmers J."/>
            <person name="Rivas-Marin E."/>
            <person name="Kohn T."/>
            <person name="Peeters S.H."/>
            <person name="Heuer A."/>
            <person name="Rast P."/>
            <person name="Oberbeckmann S."/>
            <person name="Bunk B."/>
            <person name="Jeske O."/>
            <person name="Meyerdierks A."/>
            <person name="Storesund J.E."/>
            <person name="Kallscheuer N."/>
            <person name="Luecker S."/>
            <person name="Lage O.M."/>
            <person name="Pohl T."/>
            <person name="Merkel B.J."/>
            <person name="Hornburger P."/>
            <person name="Mueller R.-W."/>
            <person name="Bruemmer F."/>
            <person name="Labrenz M."/>
            <person name="Spormann A.M."/>
            <person name="Op Den Camp H."/>
            <person name="Overmann J."/>
            <person name="Amann R."/>
            <person name="Jetten M.S.M."/>
            <person name="Mascher T."/>
            <person name="Medema M.H."/>
            <person name="Devos D.P."/>
            <person name="Kaster A.-K."/>
            <person name="Ovreas L."/>
            <person name="Rohde M."/>
            <person name="Galperin M.Y."/>
            <person name="Jogler C."/>
        </authorList>
    </citation>
    <scope>NUCLEOTIDE SEQUENCE [LARGE SCALE GENOMIC DNA]</scope>
    <source>
        <strain evidence="1 2">Poly41</strain>
    </source>
</reference>
<keyword evidence="2" id="KW-1185">Reference proteome</keyword>
<sequence>MTSTGGRHGAVYKWKIKPPGPLTLDVRRLGLADLAPAACVTRIRHLSVRQSPISSVCLLDAANRDDRFRLTQLAILA</sequence>
<proteinExistence type="predicted"/>
<accession>A0A5C6CY68</accession>
<comment type="caution">
    <text evidence="1">The sequence shown here is derived from an EMBL/GenBank/DDBJ whole genome shotgun (WGS) entry which is preliminary data.</text>
</comment>
<dbReference type="Proteomes" id="UP000319143">
    <property type="component" value="Unassembled WGS sequence"/>
</dbReference>
<dbReference type="AlphaFoldDB" id="A0A5C6CY68"/>
<evidence type="ECO:0000313" key="1">
    <source>
        <dbReference type="EMBL" id="TWU27936.1"/>
    </source>
</evidence>